<dbReference type="PANTHER" id="PTHR43031:SF17">
    <property type="entry name" value="SULFURTRANSFERASE YTWF-RELATED"/>
    <property type="match status" value="1"/>
</dbReference>
<dbReference type="AlphaFoldDB" id="A0A9Q4EWG6"/>
<dbReference type="EMBL" id="JALAXJ010000033">
    <property type="protein sequence ID" value="MCY9231735.1"/>
    <property type="molecule type" value="Genomic_DNA"/>
</dbReference>
<proteinExistence type="predicted"/>
<dbReference type="PROSITE" id="PS50206">
    <property type="entry name" value="RHODANESE_3"/>
    <property type="match status" value="1"/>
</dbReference>
<accession>A0A9Q4EWG6</accession>
<dbReference type="InterPro" id="IPR036873">
    <property type="entry name" value="Rhodanese-like_dom_sf"/>
</dbReference>
<dbReference type="CDD" id="cd00158">
    <property type="entry name" value="RHOD"/>
    <property type="match status" value="1"/>
</dbReference>
<gene>
    <name evidence="3" type="ORF">MOE99_20715</name>
</gene>
<feature type="domain" description="Rhodanese" evidence="2">
    <location>
        <begin position="42"/>
        <end position="122"/>
    </location>
</feature>
<comment type="caution">
    <text evidence="3">The sequence shown here is derived from an EMBL/GenBank/DDBJ whole genome shotgun (WGS) entry which is preliminary data.</text>
</comment>
<dbReference type="Proteomes" id="UP001066278">
    <property type="component" value="Unassembled WGS sequence"/>
</dbReference>
<dbReference type="PANTHER" id="PTHR43031">
    <property type="entry name" value="FAD-DEPENDENT OXIDOREDUCTASE"/>
    <property type="match status" value="1"/>
</dbReference>
<keyword evidence="1" id="KW-0472">Membrane</keyword>
<dbReference type="SMART" id="SM00450">
    <property type="entry name" value="RHOD"/>
    <property type="match status" value="1"/>
</dbReference>
<evidence type="ECO:0000259" key="2">
    <source>
        <dbReference type="PROSITE" id="PS50206"/>
    </source>
</evidence>
<keyword evidence="1" id="KW-0812">Transmembrane</keyword>
<evidence type="ECO:0000256" key="1">
    <source>
        <dbReference type="SAM" id="Phobius"/>
    </source>
</evidence>
<protein>
    <submittedName>
        <fullName evidence="3">Rhodanese-like domain-containing protein</fullName>
    </submittedName>
</protein>
<dbReference type="InterPro" id="IPR001763">
    <property type="entry name" value="Rhodanese-like_dom"/>
</dbReference>
<reference evidence="3" key="1">
    <citation type="submission" date="2022-02" db="EMBL/GenBank/DDBJ databases">
        <title>Crop Bioprotection Bacillus Genome Sequencing.</title>
        <authorList>
            <person name="Dunlap C."/>
        </authorList>
    </citation>
    <scope>NUCLEOTIDE SEQUENCE</scope>
    <source>
        <strain evidence="3">T20C13</strain>
    </source>
</reference>
<name>A0A9Q4EWG6_9BACI</name>
<dbReference type="Pfam" id="PF00581">
    <property type="entry name" value="Rhodanese"/>
    <property type="match status" value="1"/>
</dbReference>
<dbReference type="InterPro" id="IPR050229">
    <property type="entry name" value="GlpE_sulfurtransferase"/>
</dbReference>
<evidence type="ECO:0000313" key="3">
    <source>
        <dbReference type="EMBL" id="MCY9231735.1"/>
    </source>
</evidence>
<keyword evidence="1" id="KW-1133">Transmembrane helix</keyword>
<dbReference type="RefSeq" id="WP_003237168.1">
    <property type="nucleotide sequence ID" value="NZ_CBCSBO010000014.1"/>
</dbReference>
<organism evidence="3 4">
    <name type="scientific">Bacillus inaquosorum</name>
    <dbReference type="NCBI Taxonomy" id="483913"/>
    <lineage>
        <taxon>Bacteria</taxon>
        <taxon>Bacillati</taxon>
        <taxon>Bacillota</taxon>
        <taxon>Bacilli</taxon>
        <taxon>Bacillales</taxon>
        <taxon>Bacillaceae</taxon>
        <taxon>Bacillus</taxon>
    </lineage>
</organism>
<feature type="transmembrane region" description="Helical" evidence="1">
    <location>
        <begin position="6"/>
        <end position="24"/>
    </location>
</feature>
<evidence type="ECO:0000313" key="4">
    <source>
        <dbReference type="Proteomes" id="UP001066278"/>
    </source>
</evidence>
<dbReference type="Gene3D" id="3.40.250.10">
    <property type="entry name" value="Rhodanese-like domain"/>
    <property type="match status" value="1"/>
</dbReference>
<dbReference type="SUPFAM" id="SSF52821">
    <property type="entry name" value="Rhodanese/Cell cycle control phosphatase"/>
    <property type="match status" value="1"/>
</dbReference>
<sequence>MDSGVLINTLLILFLLWIVFRRFLPVQGVKQITTADLKSELKNKGKQFIDVRTPHEFRTRHIQGFKNIPLSNLLRQTNQLSKDKEVFIICQSGMRSLKASKVLKKQGFKNITNIKGGMNTWS</sequence>